<organism evidence="2 3">
    <name type="scientific">Panagrellus redivivus</name>
    <name type="common">Microworm</name>
    <dbReference type="NCBI Taxonomy" id="6233"/>
    <lineage>
        <taxon>Eukaryota</taxon>
        <taxon>Metazoa</taxon>
        <taxon>Ecdysozoa</taxon>
        <taxon>Nematoda</taxon>
        <taxon>Chromadorea</taxon>
        <taxon>Rhabditida</taxon>
        <taxon>Tylenchina</taxon>
        <taxon>Panagrolaimomorpha</taxon>
        <taxon>Panagrolaimoidea</taxon>
        <taxon>Panagrolaimidae</taxon>
        <taxon>Panagrellus</taxon>
    </lineage>
</organism>
<protein>
    <submittedName>
        <fullName evidence="3">Uncharacterized protein</fullName>
    </submittedName>
</protein>
<name>A0A7E5A0E2_PANRE</name>
<keyword evidence="1" id="KW-0732">Signal</keyword>
<accession>A0A7E5A0E2</accession>
<evidence type="ECO:0000313" key="3">
    <source>
        <dbReference type="WBParaSite" id="Pan_g7132.t1"/>
    </source>
</evidence>
<dbReference type="WBParaSite" id="Pan_g7132.t1">
    <property type="protein sequence ID" value="Pan_g7132.t1"/>
    <property type="gene ID" value="Pan_g7132"/>
</dbReference>
<reference evidence="2" key="1">
    <citation type="journal article" date="2013" name="Genetics">
        <title>The draft genome and transcriptome of Panagrellus redivivus are shaped by the harsh demands of a free-living lifestyle.</title>
        <authorList>
            <person name="Srinivasan J."/>
            <person name="Dillman A.R."/>
            <person name="Macchietto M.G."/>
            <person name="Heikkinen L."/>
            <person name="Lakso M."/>
            <person name="Fracchia K.M."/>
            <person name="Antoshechkin I."/>
            <person name="Mortazavi A."/>
            <person name="Wong G."/>
            <person name="Sternberg P.W."/>
        </authorList>
    </citation>
    <scope>NUCLEOTIDE SEQUENCE [LARGE SCALE GENOMIC DNA]</scope>
    <source>
        <strain evidence="2">MT8872</strain>
    </source>
</reference>
<evidence type="ECO:0000256" key="1">
    <source>
        <dbReference type="SAM" id="SignalP"/>
    </source>
</evidence>
<dbReference type="Proteomes" id="UP000492821">
    <property type="component" value="Unassembled WGS sequence"/>
</dbReference>
<evidence type="ECO:0000313" key="2">
    <source>
        <dbReference type="Proteomes" id="UP000492821"/>
    </source>
</evidence>
<reference evidence="3" key="2">
    <citation type="submission" date="2020-10" db="UniProtKB">
        <authorList>
            <consortium name="WormBaseParasite"/>
        </authorList>
    </citation>
    <scope>IDENTIFICATION</scope>
</reference>
<dbReference type="AlphaFoldDB" id="A0A7E5A0E2"/>
<keyword evidence="2" id="KW-1185">Reference proteome</keyword>
<sequence>MNPMSQLSLALLLLAVTIATFASAQKNFPSAEVAQPYGNVEEEYLNKVPAQLYNSYGYVQAFPDGPHKFAEKRRNKFEFIRFGRR</sequence>
<feature type="signal peptide" evidence="1">
    <location>
        <begin position="1"/>
        <end position="24"/>
    </location>
</feature>
<proteinExistence type="predicted"/>
<feature type="chain" id="PRO_5029008401" evidence="1">
    <location>
        <begin position="25"/>
        <end position="85"/>
    </location>
</feature>